<feature type="binding site" evidence="14">
    <location>
        <position position="32"/>
    </location>
    <ligand>
        <name>Mg(2+)</name>
        <dbReference type="ChEBI" id="CHEBI:18420"/>
    </ligand>
</feature>
<dbReference type="FunFam" id="3.40.50.300:FF:003500">
    <property type="entry name" value="ADP-ribosylation factor 1"/>
    <property type="match status" value="1"/>
</dbReference>
<evidence type="ECO:0000256" key="3">
    <source>
        <dbReference type="ARBA" id="ARBA00022448"/>
    </source>
</evidence>
<dbReference type="EMBL" id="JAVHNQ010000003">
    <property type="protein sequence ID" value="KAK6352855.1"/>
    <property type="molecule type" value="Genomic_DNA"/>
</dbReference>
<evidence type="ECO:0000313" key="16">
    <source>
        <dbReference type="EMBL" id="KAK6352855.1"/>
    </source>
</evidence>
<protein>
    <recommendedName>
        <fullName evidence="12">ADP-ribosylation factor</fullName>
    </recommendedName>
</protein>
<dbReference type="GO" id="GO:0005794">
    <property type="term" value="C:Golgi apparatus"/>
    <property type="evidence" value="ECO:0007669"/>
    <property type="project" value="UniProtKB-SubCell"/>
</dbReference>
<organism evidence="16 17">
    <name type="scientific">Orbilia brochopaga</name>
    <dbReference type="NCBI Taxonomy" id="3140254"/>
    <lineage>
        <taxon>Eukaryota</taxon>
        <taxon>Fungi</taxon>
        <taxon>Dikarya</taxon>
        <taxon>Ascomycota</taxon>
        <taxon>Pezizomycotina</taxon>
        <taxon>Orbiliomycetes</taxon>
        <taxon>Orbiliales</taxon>
        <taxon>Orbiliaceae</taxon>
        <taxon>Orbilia</taxon>
    </lineage>
</organism>
<accession>A0AAV9V1A1</accession>
<reference evidence="16 17" key="1">
    <citation type="submission" date="2019-10" db="EMBL/GenBank/DDBJ databases">
        <authorList>
            <person name="Palmer J.M."/>
        </authorList>
    </citation>
    <scope>NUCLEOTIDE SEQUENCE [LARGE SCALE GENOMIC DNA]</scope>
    <source>
        <strain evidence="16 17">TWF696</strain>
    </source>
</reference>
<dbReference type="InterPro" id="IPR027417">
    <property type="entry name" value="P-loop_NTPase"/>
</dbReference>
<evidence type="ECO:0000256" key="1">
    <source>
        <dbReference type="ARBA" id="ARBA00004555"/>
    </source>
</evidence>
<dbReference type="SMART" id="SM00177">
    <property type="entry name" value="ARF"/>
    <property type="match status" value="1"/>
</dbReference>
<evidence type="ECO:0000256" key="12">
    <source>
        <dbReference type="ARBA" id="ARBA00070396"/>
    </source>
</evidence>
<comment type="function">
    <text evidence="11">GTP-binding protein involved in protein trafficking; may modulate vesicle budding and uncoating within the Golgi apparatus.</text>
</comment>
<comment type="subcellular location">
    <subcellularLocation>
        <location evidence="1">Golgi apparatus</location>
    </subcellularLocation>
</comment>
<evidence type="ECO:0000256" key="4">
    <source>
        <dbReference type="ARBA" id="ARBA00022707"/>
    </source>
</evidence>
<dbReference type="InterPro" id="IPR006689">
    <property type="entry name" value="Small_GTPase_ARF/SAR"/>
</dbReference>
<evidence type="ECO:0000256" key="5">
    <source>
        <dbReference type="ARBA" id="ARBA00022741"/>
    </source>
</evidence>
<dbReference type="InterPro" id="IPR024156">
    <property type="entry name" value="Small_GTPase_ARF"/>
</dbReference>
<name>A0AAV9V1A1_9PEZI</name>
<keyword evidence="7" id="KW-0653">Protein transport</keyword>
<keyword evidence="3" id="KW-0813">Transport</keyword>
<evidence type="ECO:0000256" key="15">
    <source>
        <dbReference type="SAM" id="MobiDB-lite"/>
    </source>
</evidence>
<evidence type="ECO:0000313" key="17">
    <source>
        <dbReference type="Proteomes" id="UP001375240"/>
    </source>
</evidence>
<feature type="compositionally biased region" description="Pro residues" evidence="15">
    <location>
        <begin position="617"/>
        <end position="629"/>
    </location>
</feature>
<dbReference type="GO" id="GO:0003924">
    <property type="term" value="F:GTPase activity"/>
    <property type="evidence" value="ECO:0007669"/>
    <property type="project" value="InterPro"/>
</dbReference>
<dbReference type="Proteomes" id="UP001375240">
    <property type="component" value="Unassembled WGS sequence"/>
</dbReference>
<keyword evidence="14" id="KW-0479">Metal-binding</keyword>
<dbReference type="CDD" id="cd00878">
    <property type="entry name" value="Arf_Arl"/>
    <property type="match status" value="1"/>
</dbReference>
<evidence type="ECO:0000256" key="13">
    <source>
        <dbReference type="PIRSR" id="PIRSR606689-1"/>
    </source>
</evidence>
<dbReference type="SMART" id="SM00178">
    <property type="entry name" value="SAR"/>
    <property type="match status" value="1"/>
</dbReference>
<dbReference type="Pfam" id="PF00025">
    <property type="entry name" value="Arf"/>
    <property type="match status" value="1"/>
</dbReference>
<proteinExistence type="inferred from homology"/>
<dbReference type="AlphaFoldDB" id="A0AAV9V1A1"/>
<dbReference type="GO" id="GO:0046872">
    <property type="term" value="F:metal ion binding"/>
    <property type="evidence" value="ECO:0007669"/>
    <property type="project" value="UniProtKB-KW"/>
</dbReference>
<keyword evidence="10" id="KW-0449">Lipoprotein</keyword>
<feature type="binding site" evidence="13">
    <location>
        <begin position="25"/>
        <end position="32"/>
    </location>
    <ligand>
        <name>GTP</name>
        <dbReference type="ChEBI" id="CHEBI:37565"/>
    </ligand>
</feature>
<keyword evidence="6" id="KW-0931">ER-Golgi transport</keyword>
<feature type="binding site" evidence="13">
    <location>
        <begin position="128"/>
        <end position="131"/>
    </location>
    <ligand>
        <name>GTP</name>
        <dbReference type="ChEBI" id="CHEBI:37565"/>
    </ligand>
</feature>
<evidence type="ECO:0000256" key="14">
    <source>
        <dbReference type="PIRSR" id="PIRSR606689-2"/>
    </source>
</evidence>
<dbReference type="Gene3D" id="3.40.50.300">
    <property type="entry name" value="P-loop containing nucleotide triphosphate hydrolases"/>
    <property type="match status" value="1"/>
</dbReference>
<dbReference type="PROSITE" id="PS51417">
    <property type="entry name" value="ARF"/>
    <property type="match status" value="1"/>
</dbReference>
<evidence type="ECO:0000256" key="7">
    <source>
        <dbReference type="ARBA" id="ARBA00022927"/>
    </source>
</evidence>
<feature type="binding site" evidence="14">
    <location>
        <position position="49"/>
    </location>
    <ligand>
        <name>Mg(2+)</name>
        <dbReference type="ChEBI" id="CHEBI:18420"/>
    </ligand>
</feature>
<keyword evidence="8" id="KW-0333">Golgi apparatus</keyword>
<evidence type="ECO:0000256" key="11">
    <source>
        <dbReference type="ARBA" id="ARBA00053326"/>
    </source>
</evidence>
<keyword evidence="4" id="KW-0519">Myristate</keyword>
<feature type="region of interest" description="Disordered" evidence="15">
    <location>
        <begin position="610"/>
        <end position="637"/>
    </location>
</feature>
<comment type="similarity">
    <text evidence="2">Belongs to the small GTPase superfamily. Arf family.</text>
</comment>
<evidence type="ECO:0000256" key="10">
    <source>
        <dbReference type="ARBA" id="ARBA00023288"/>
    </source>
</evidence>
<dbReference type="PANTHER" id="PTHR11711">
    <property type="entry name" value="ADP RIBOSYLATION FACTOR-RELATED"/>
    <property type="match status" value="1"/>
</dbReference>
<sequence>MAALVNLVKTALNIKRKDARCLLIGIDSAGKTTFLYKCVLGEIVTTIPTIGFNVETVKVDDHDITFWDIGGCDKIRPLVRHYFSPGMAMLFVLNIHDERLSEAMEELHFQVTAAAEMYPIAFVGIMFNKQDLPGTTPELREKCRAAVETTMRSTGYKINWRIFDSDGLSTVKGQGLDEVLQGIKQGLTGWVPQDTKGTEANLGPTPPSDAPPTAEETQKRIEELKQTRSITYRYPDSYLYKMDQGTLDTWDHADHLFVAYAILSKVVQDPSKTTSPQQPVFAAVDIFLEHLTTMLKEAAPGKFRNTAHRTLTAFWVNEVYVAMHKSQEPPYGTQQANWPERFFVFLEKNPHLMFGGLWKDYYTKLYLFSPNAKDNLVTPDVKPLSSFEPKPAKTSTGYDLKRHEEDQTSRRLKRWAYATLQGVKATNSRRGLAVKKALSELQTDTIRQRAKNPMLEPYSETQAYFWIQIVHAGMEGILKSNPTIDFMRISYETINILYPDAFGPDDLWKQYYPEADWKGLPARMNFRPPKNGKVIPNFSPNLALDQDWRTVVSEVRIPTVEELVQRAGWISAFEPKQTRSVTDPETPVPETLGVRIVNFHEDDDDDDWVDLQEPTAVKPPAPEAQPTPTDPTTAANDGPKTWQDHAELLHKLFNILPKEKSKINHTYISKLAYAQVNNNRTQLTLMTFWVRMVVEAYIATYGPSPVEPGSQDTSNSVAECNIDATLRDFLTRNLELCWEDLWMVYYTELSWNSATANETILGPDRKQLRSVRGSSSL</sequence>
<dbReference type="SUPFAM" id="SSF52540">
    <property type="entry name" value="P-loop containing nucleoside triphosphate hydrolases"/>
    <property type="match status" value="1"/>
</dbReference>
<keyword evidence="17" id="KW-1185">Reference proteome</keyword>
<keyword evidence="5 13" id="KW-0547">Nucleotide-binding</keyword>
<feature type="region of interest" description="Disordered" evidence="15">
    <location>
        <begin position="193"/>
        <end position="216"/>
    </location>
</feature>
<dbReference type="GO" id="GO:0005525">
    <property type="term" value="F:GTP binding"/>
    <property type="evidence" value="ECO:0007669"/>
    <property type="project" value="UniProtKB-KW"/>
</dbReference>
<evidence type="ECO:0000256" key="6">
    <source>
        <dbReference type="ARBA" id="ARBA00022892"/>
    </source>
</evidence>
<evidence type="ECO:0000256" key="9">
    <source>
        <dbReference type="ARBA" id="ARBA00023134"/>
    </source>
</evidence>
<dbReference type="GO" id="GO:0016192">
    <property type="term" value="P:vesicle-mediated transport"/>
    <property type="evidence" value="ECO:0007669"/>
    <property type="project" value="UniProtKB-KW"/>
</dbReference>
<keyword evidence="9 13" id="KW-0342">GTP-binding</keyword>
<keyword evidence="14" id="KW-0460">Magnesium</keyword>
<dbReference type="GO" id="GO:0015031">
    <property type="term" value="P:protein transport"/>
    <property type="evidence" value="ECO:0007669"/>
    <property type="project" value="UniProtKB-KW"/>
</dbReference>
<comment type="caution">
    <text evidence="16">The sequence shown here is derived from an EMBL/GenBank/DDBJ whole genome shotgun (WGS) entry which is preliminary data.</text>
</comment>
<evidence type="ECO:0000256" key="2">
    <source>
        <dbReference type="ARBA" id="ARBA00010290"/>
    </source>
</evidence>
<feature type="binding site" evidence="13">
    <location>
        <position position="71"/>
    </location>
    <ligand>
        <name>GTP</name>
        <dbReference type="ChEBI" id="CHEBI:37565"/>
    </ligand>
</feature>
<gene>
    <name evidence="16" type="primary">YUH1</name>
    <name evidence="16" type="ORF">TWF696_004855</name>
</gene>
<evidence type="ECO:0000256" key="8">
    <source>
        <dbReference type="ARBA" id="ARBA00023034"/>
    </source>
</evidence>
<keyword evidence="16" id="KW-0378">Hydrolase</keyword>